<comment type="caution">
    <text evidence="1">The sequence shown here is derived from an EMBL/GenBank/DDBJ whole genome shotgun (WGS) entry which is preliminary data.</text>
</comment>
<evidence type="ECO:0000313" key="2">
    <source>
        <dbReference type="Proteomes" id="UP001057452"/>
    </source>
</evidence>
<proteinExistence type="predicted"/>
<accession>A0ACB9WID0</accession>
<keyword evidence="2" id="KW-1185">Reference proteome</keyword>
<reference evidence="1" key="1">
    <citation type="submission" date="2022-05" db="EMBL/GenBank/DDBJ databases">
        <title>Chromosome-level genome of Chaenocephalus aceratus.</title>
        <authorList>
            <person name="Park H."/>
        </authorList>
    </citation>
    <scope>NUCLEOTIDE SEQUENCE</scope>
    <source>
        <strain evidence="1">KU_202001</strain>
    </source>
</reference>
<dbReference type="EMBL" id="CM043806">
    <property type="protein sequence ID" value="KAI4812744.1"/>
    <property type="molecule type" value="Genomic_DNA"/>
</dbReference>
<name>A0ACB9WID0_CHAAC</name>
<organism evidence="1 2">
    <name type="scientific">Chaenocephalus aceratus</name>
    <name type="common">Blackfin icefish</name>
    <name type="synonym">Chaenichthys aceratus</name>
    <dbReference type="NCBI Taxonomy" id="36190"/>
    <lineage>
        <taxon>Eukaryota</taxon>
        <taxon>Metazoa</taxon>
        <taxon>Chordata</taxon>
        <taxon>Craniata</taxon>
        <taxon>Vertebrata</taxon>
        <taxon>Euteleostomi</taxon>
        <taxon>Actinopterygii</taxon>
        <taxon>Neopterygii</taxon>
        <taxon>Teleostei</taxon>
        <taxon>Neoteleostei</taxon>
        <taxon>Acanthomorphata</taxon>
        <taxon>Eupercaria</taxon>
        <taxon>Perciformes</taxon>
        <taxon>Notothenioidei</taxon>
        <taxon>Channichthyidae</taxon>
        <taxon>Chaenocephalus</taxon>
    </lineage>
</organism>
<gene>
    <name evidence="1" type="ORF">KUCAC02_024112</name>
</gene>
<evidence type="ECO:0000313" key="1">
    <source>
        <dbReference type="EMBL" id="KAI4812744.1"/>
    </source>
</evidence>
<protein>
    <submittedName>
        <fullName evidence="1">Uncharacterized protein</fullName>
    </submittedName>
</protein>
<sequence>MMQLIESGESREKRDWEEEICSEKEGPHERCCTKSVEASSSPPVFLAPSVFFPGRDKRKKARFLII</sequence>
<dbReference type="Proteomes" id="UP001057452">
    <property type="component" value="Chromosome 22"/>
</dbReference>